<accession>A0A9D7S672</accession>
<name>A0A9D7S672_9BACT</name>
<gene>
    <name evidence="2" type="ORF">IPO85_02635</name>
</gene>
<dbReference type="AlphaFoldDB" id="A0A9D7S672"/>
<comment type="caution">
    <text evidence="2">The sequence shown here is derived from an EMBL/GenBank/DDBJ whole genome shotgun (WGS) entry which is preliminary data.</text>
</comment>
<evidence type="ECO:0000256" key="1">
    <source>
        <dbReference type="SAM" id="MobiDB-lite"/>
    </source>
</evidence>
<dbReference type="EMBL" id="JADKFW010000004">
    <property type="protein sequence ID" value="MBK9716418.1"/>
    <property type="molecule type" value="Genomic_DNA"/>
</dbReference>
<organism evidence="2 3">
    <name type="scientific">Candidatus Defluviibacterium haderslevense</name>
    <dbReference type="NCBI Taxonomy" id="2981993"/>
    <lineage>
        <taxon>Bacteria</taxon>
        <taxon>Pseudomonadati</taxon>
        <taxon>Bacteroidota</taxon>
        <taxon>Saprospiria</taxon>
        <taxon>Saprospirales</taxon>
        <taxon>Saprospiraceae</taxon>
        <taxon>Candidatus Defluviibacterium</taxon>
    </lineage>
</organism>
<feature type="region of interest" description="Disordered" evidence="1">
    <location>
        <begin position="405"/>
        <end position="452"/>
    </location>
</feature>
<protein>
    <submittedName>
        <fullName evidence="2">Uncharacterized protein</fullName>
    </submittedName>
</protein>
<evidence type="ECO:0000313" key="3">
    <source>
        <dbReference type="Proteomes" id="UP000808349"/>
    </source>
</evidence>
<feature type="compositionally biased region" description="Basic and acidic residues" evidence="1">
    <location>
        <begin position="427"/>
        <end position="437"/>
    </location>
</feature>
<evidence type="ECO:0000313" key="2">
    <source>
        <dbReference type="EMBL" id="MBK9716418.1"/>
    </source>
</evidence>
<feature type="compositionally biased region" description="Basic and acidic residues" evidence="1">
    <location>
        <begin position="405"/>
        <end position="418"/>
    </location>
</feature>
<sequence>MRTRLVIWGTNAEDEKVLLGISLNVDDNKIEINIIPEKLCTEHFYNQMMSQWREGANLEMPVETVQRTIELTMSESILPEDLRVERTDVIQRAQMEWHFVVLSSKLYRNFKNDLEELSNKIKRLEVYDNDLWNDLKQFWEHVQKHIYDKNLLRDHSDSLREKSNSLFEELKKLRKIYANEFSQKSKETASGIIKKLEKIEERINNGSALQPLFNELKDIQSEYKALTLTKEDRDLIFVRIDQLFNLIREKREHKTKSATNQESNTEERINKRYKGLIQVIRTMEGSISRDRKDIEYETKRIQTTTEQLESQIRVAKIRMIEDRIRSKQEKLEELLKTKVNLEKVTENIKKRAERQEQKNLDNARLKEEENKIKAKITNEIQTAQDAIQVEEEKLLQAAAKIKEGRRNKKIVLENKDQSDIQNSEAQKTLDDQQENKTDISNPLTEEEKREEE</sequence>
<dbReference type="Proteomes" id="UP000808349">
    <property type="component" value="Unassembled WGS sequence"/>
</dbReference>
<proteinExistence type="predicted"/>
<reference evidence="2 3" key="1">
    <citation type="submission" date="2020-10" db="EMBL/GenBank/DDBJ databases">
        <title>Connecting structure to function with the recovery of over 1000 high-quality activated sludge metagenome-assembled genomes encoding full-length rRNA genes using long-read sequencing.</title>
        <authorList>
            <person name="Singleton C.M."/>
            <person name="Petriglieri F."/>
            <person name="Kristensen J.M."/>
            <person name="Kirkegaard R.H."/>
            <person name="Michaelsen T.Y."/>
            <person name="Andersen M.H."/>
            <person name="Karst S.M."/>
            <person name="Dueholm M.S."/>
            <person name="Nielsen P.H."/>
            <person name="Albertsen M."/>
        </authorList>
    </citation>
    <scope>NUCLEOTIDE SEQUENCE [LARGE SCALE GENOMIC DNA]</scope>
    <source>
        <strain evidence="2">Ribe_18-Q3-R11-54_BAT3C.373</strain>
    </source>
</reference>